<keyword evidence="5" id="KW-0443">Lipid metabolism</keyword>
<accession>A0A6A1TUM0</accession>
<comment type="similarity">
    <text evidence="1">Belongs to the CFA/CMAS family.</text>
</comment>
<keyword evidence="4" id="KW-0949">S-adenosyl-L-methionine</keyword>
<dbReference type="GO" id="GO:0008168">
    <property type="term" value="F:methyltransferase activity"/>
    <property type="evidence" value="ECO:0007669"/>
    <property type="project" value="UniProtKB-KW"/>
</dbReference>
<evidence type="ECO:0000256" key="1">
    <source>
        <dbReference type="ARBA" id="ARBA00010815"/>
    </source>
</evidence>
<dbReference type="GO" id="GO:0008610">
    <property type="term" value="P:lipid biosynthetic process"/>
    <property type="evidence" value="ECO:0007669"/>
    <property type="project" value="InterPro"/>
</dbReference>
<dbReference type="CDD" id="cd02440">
    <property type="entry name" value="AdoMet_MTases"/>
    <property type="match status" value="1"/>
</dbReference>
<dbReference type="Proteomes" id="UP000386575">
    <property type="component" value="Unassembled WGS sequence"/>
</dbReference>
<dbReference type="PANTHER" id="PTHR43667">
    <property type="entry name" value="CYCLOPROPANE-FATTY-ACYL-PHOSPHOLIPID SYNTHASE"/>
    <property type="match status" value="1"/>
</dbReference>
<dbReference type="PANTHER" id="PTHR43667:SF1">
    <property type="entry name" value="CYCLOPROPANE-FATTY-ACYL-PHOSPHOLIPID SYNTHASE"/>
    <property type="match status" value="1"/>
</dbReference>
<dbReference type="Pfam" id="PF02353">
    <property type="entry name" value="CMAS"/>
    <property type="match status" value="1"/>
</dbReference>
<protein>
    <submittedName>
        <fullName evidence="6">Class I SAM-dependent methyltransferase</fullName>
    </submittedName>
</protein>
<dbReference type="InterPro" id="IPR003333">
    <property type="entry name" value="CMAS"/>
</dbReference>
<gene>
    <name evidence="6" type="ORF">F4V91_17000</name>
</gene>
<dbReference type="EMBL" id="VZUL01000002">
    <property type="protein sequence ID" value="KAB1087976.1"/>
    <property type="molecule type" value="Genomic_DNA"/>
</dbReference>
<dbReference type="PIRSF" id="PIRSF003085">
    <property type="entry name" value="CMAS"/>
    <property type="match status" value="1"/>
</dbReference>
<sequence>MFPLSHMMKSFIRRGRLTVIDAEDNRHVFAGTPGPSVTMRLTDKRLYRTLVFNPELAAGEAYMDGTMRFEDGSTLRDFLTLFSVNRLSLGSYPLQKVLRSIKMRFRKRQQSNRRGQAQQNVAHHYDLGNDFYKLFLDANMLYSCAYFREPSETLEQAQRNKLRLLAAKLGLKPGMKVLDIGCGWGDLALYLARLEDVEVLGVTLSKEQQALASSRAQAAGLDNRVRFELKDYRDVTETFDRIVSVGMFEHVGVHHYDEFFAKLNSLMPDDGLVVLHSIGHMSPPGMASPWLRKYIFPGAYSPALSEVFEVVERNSLWVTDLEFLRVHYATTLAQWSERFQKNRDAVIALYDERFARMWEFYLISAEMMFRTGSQLVFHMQLSRSRDAAPIVRDYITDQQRAYIDREAGLNLSL</sequence>
<reference evidence="6 7" key="1">
    <citation type="submission" date="2019-09" db="EMBL/GenBank/DDBJ databases">
        <title>Genome sequencing of Ng87 strain.</title>
        <authorList>
            <person name="Karasev E.S."/>
            <person name="Andronov E."/>
        </authorList>
    </citation>
    <scope>NUCLEOTIDE SEQUENCE [LARGE SCALE GENOMIC DNA]</scope>
    <source>
        <strain evidence="6 7">Ng87</strain>
    </source>
</reference>
<evidence type="ECO:0000256" key="3">
    <source>
        <dbReference type="ARBA" id="ARBA00022679"/>
    </source>
</evidence>
<dbReference type="AlphaFoldDB" id="A0A6A1TUM0"/>
<dbReference type="GO" id="GO:0032259">
    <property type="term" value="P:methylation"/>
    <property type="evidence" value="ECO:0007669"/>
    <property type="project" value="UniProtKB-KW"/>
</dbReference>
<evidence type="ECO:0000256" key="5">
    <source>
        <dbReference type="ARBA" id="ARBA00023098"/>
    </source>
</evidence>
<evidence type="ECO:0000256" key="4">
    <source>
        <dbReference type="ARBA" id="ARBA00022691"/>
    </source>
</evidence>
<dbReference type="SUPFAM" id="SSF53335">
    <property type="entry name" value="S-adenosyl-L-methionine-dependent methyltransferases"/>
    <property type="match status" value="1"/>
</dbReference>
<evidence type="ECO:0000313" key="6">
    <source>
        <dbReference type="EMBL" id="KAB1087976.1"/>
    </source>
</evidence>
<keyword evidence="2 6" id="KW-0489">Methyltransferase</keyword>
<dbReference type="InterPro" id="IPR050723">
    <property type="entry name" value="CFA/CMAS"/>
</dbReference>
<keyword evidence="3 6" id="KW-0808">Transferase</keyword>
<organism evidence="6 7">
    <name type="scientific">Neorhizobium galegae</name>
    <name type="common">Rhizobium galegae</name>
    <dbReference type="NCBI Taxonomy" id="399"/>
    <lineage>
        <taxon>Bacteria</taxon>
        <taxon>Pseudomonadati</taxon>
        <taxon>Pseudomonadota</taxon>
        <taxon>Alphaproteobacteria</taxon>
        <taxon>Hyphomicrobiales</taxon>
        <taxon>Rhizobiaceae</taxon>
        <taxon>Rhizobium/Agrobacterium group</taxon>
        <taxon>Neorhizobium</taxon>
    </lineage>
</organism>
<evidence type="ECO:0000313" key="7">
    <source>
        <dbReference type="Proteomes" id="UP000386575"/>
    </source>
</evidence>
<proteinExistence type="inferred from homology"/>
<dbReference type="RefSeq" id="WP_151044130.1">
    <property type="nucleotide sequence ID" value="NZ_VZUL01000002.1"/>
</dbReference>
<evidence type="ECO:0000256" key="2">
    <source>
        <dbReference type="ARBA" id="ARBA00022603"/>
    </source>
</evidence>
<comment type="caution">
    <text evidence="6">The sequence shown here is derived from an EMBL/GenBank/DDBJ whole genome shotgun (WGS) entry which is preliminary data.</text>
</comment>
<name>A0A6A1TUM0_NEOGA</name>
<dbReference type="InterPro" id="IPR029063">
    <property type="entry name" value="SAM-dependent_MTases_sf"/>
</dbReference>
<dbReference type="Gene3D" id="3.40.50.150">
    <property type="entry name" value="Vaccinia Virus protein VP39"/>
    <property type="match status" value="1"/>
</dbReference>